<dbReference type="EMBL" id="ML121540">
    <property type="protein sequence ID" value="RPB24667.1"/>
    <property type="molecule type" value="Genomic_DNA"/>
</dbReference>
<evidence type="ECO:0000313" key="3">
    <source>
        <dbReference type="Proteomes" id="UP000267821"/>
    </source>
</evidence>
<protein>
    <submittedName>
        <fullName evidence="2">Uncharacterized protein</fullName>
    </submittedName>
</protein>
<evidence type="ECO:0000313" key="2">
    <source>
        <dbReference type="EMBL" id="RPB24667.1"/>
    </source>
</evidence>
<keyword evidence="3" id="KW-1185">Reference proteome</keyword>
<sequence length="313" mass="34605">MDSAPEKAAPEILEPNLPMSALKRANTNTIVLMTEEGEPLQETHIPREDQHVYFVQMMNCCLSAVYEWFERNREVLLENCECTILNVGNTSHATHIPPEGYFSTNPTGATLTKQQKKRLKKHLAAATADAGGTLTPIQSGNPGDGTPTRPSVCLLHTVTSVNSLNLPRWTHHLRRLVEHGRIPPSIISNRDSFSGEIQLALVQQARTFCWQLKDWERCRQLDELYGVLEDKIKLVKDEEGWELAGGSKGSMRGRKGGRQGRSGSRKVAAKGLSRGGSVIGDTSGDDMEGGRRTSLVKHAFTWPRMLGSGELIK</sequence>
<feature type="compositionally biased region" description="Basic residues" evidence="1">
    <location>
        <begin position="251"/>
        <end position="268"/>
    </location>
</feature>
<dbReference type="OrthoDB" id="5359712at2759"/>
<proteinExistence type="predicted"/>
<dbReference type="Proteomes" id="UP000267821">
    <property type="component" value="Unassembled WGS sequence"/>
</dbReference>
<name>A0A3N4LP31_9PEZI</name>
<dbReference type="AlphaFoldDB" id="A0A3N4LP31"/>
<gene>
    <name evidence="2" type="ORF">L211DRAFT_837031</name>
</gene>
<feature type="region of interest" description="Disordered" evidence="1">
    <location>
        <begin position="245"/>
        <end position="290"/>
    </location>
</feature>
<organism evidence="2 3">
    <name type="scientific">Terfezia boudieri ATCC MYA-4762</name>
    <dbReference type="NCBI Taxonomy" id="1051890"/>
    <lineage>
        <taxon>Eukaryota</taxon>
        <taxon>Fungi</taxon>
        <taxon>Dikarya</taxon>
        <taxon>Ascomycota</taxon>
        <taxon>Pezizomycotina</taxon>
        <taxon>Pezizomycetes</taxon>
        <taxon>Pezizales</taxon>
        <taxon>Pezizaceae</taxon>
        <taxon>Terfezia</taxon>
    </lineage>
</organism>
<reference evidence="2 3" key="1">
    <citation type="journal article" date="2018" name="Nat. Ecol. Evol.">
        <title>Pezizomycetes genomes reveal the molecular basis of ectomycorrhizal truffle lifestyle.</title>
        <authorList>
            <person name="Murat C."/>
            <person name="Payen T."/>
            <person name="Noel B."/>
            <person name="Kuo A."/>
            <person name="Morin E."/>
            <person name="Chen J."/>
            <person name="Kohler A."/>
            <person name="Krizsan K."/>
            <person name="Balestrini R."/>
            <person name="Da Silva C."/>
            <person name="Montanini B."/>
            <person name="Hainaut M."/>
            <person name="Levati E."/>
            <person name="Barry K.W."/>
            <person name="Belfiori B."/>
            <person name="Cichocki N."/>
            <person name="Clum A."/>
            <person name="Dockter R.B."/>
            <person name="Fauchery L."/>
            <person name="Guy J."/>
            <person name="Iotti M."/>
            <person name="Le Tacon F."/>
            <person name="Lindquist E.A."/>
            <person name="Lipzen A."/>
            <person name="Malagnac F."/>
            <person name="Mello A."/>
            <person name="Molinier V."/>
            <person name="Miyauchi S."/>
            <person name="Poulain J."/>
            <person name="Riccioni C."/>
            <person name="Rubini A."/>
            <person name="Sitrit Y."/>
            <person name="Splivallo R."/>
            <person name="Traeger S."/>
            <person name="Wang M."/>
            <person name="Zifcakova L."/>
            <person name="Wipf D."/>
            <person name="Zambonelli A."/>
            <person name="Paolocci F."/>
            <person name="Nowrousian M."/>
            <person name="Ottonello S."/>
            <person name="Baldrian P."/>
            <person name="Spatafora J.W."/>
            <person name="Henrissat B."/>
            <person name="Nagy L.G."/>
            <person name="Aury J.M."/>
            <person name="Wincker P."/>
            <person name="Grigoriev I.V."/>
            <person name="Bonfante P."/>
            <person name="Martin F.M."/>
        </authorList>
    </citation>
    <scope>NUCLEOTIDE SEQUENCE [LARGE SCALE GENOMIC DNA]</scope>
    <source>
        <strain evidence="2 3">ATCC MYA-4762</strain>
    </source>
</reference>
<dbReference type="InParanoid" id="A0A3N4LP31"/>
<accession>A0A3N4LP31</accession>
<evidence type="ECO:0000256" key="1">
    <source>
        <dbReference type="SAM" id="MobiDB-lite"/>
    </source>
</evidence>